<evidence type="ECO:0000313" key="1">
    <source>
        <dbReference type="EnsemblProtists" id="HpaP800084"/>
    </source>
</evidence>
<sequence>MHCEFISGLEVTYSNASPHMYLQYKLSSPTPKTAYSKSDSDAESSRAITQLFIGNEQEGERIKLDKSIDRTNGRFLWFQVTQFKSPTSPSAQNKQQLMLLKEICVEGFEAFNELLVSAEDGCILASEDFSDSKWSNMNQNVGDWIDVKDLSSSKWSVTHIMHQNASKICVHIPTWRKGCDEFMSRSTCGNRFDKLGKHTNVYMSPAYPFLRKQESLWDANMKDLQLAR</sequence>
<protein>
    <submittedName>
        <fullName evidence="1">Uncharacterized protein</fullName>
    </submittedName>
</protein>
<dbReference type="HOGENOM" id="CLU_1036632_0_0_1"/>
<dbReference type="STRING" id="559515.M4B1D7"/>
<dbReference type="Proteomes" id="UP000011713">
    <property type="component" value="Unassembled WGS sequence"/>
</dbReference>
<dbReference type="AlphaFoldDB" id="M4B1D7"/>
<dbReference type="OMA" id="QNASKIC"/>
<reference evidence="2" key="1">
    <citation type="journal article" date="2010" name="Science">
        <title>Signatures of adaptation to obligate biotrophy in the Hyaloperonospora arabidopsidis genome.</title>
        <authorList>
            <person name="Baxter L."/>
            <person name="Tripathy S."/>
            <person name="Ishaque N."/>
            <person name="Boot N."/>
            <person name="Cabral A."/>
            <person name="Kemen E."/>
            <person name="Thines M."/>
            <person name="Ah-Fong A."/>
            <person name="Anderson R."/>
            <person name="Badejoko W."/>
            <person name="Bittner-Eddy P."/>
            <person name="Boore J.L."/>
            <person name="Chibucos M.C."/>
            <person name="Coates M."/>
            <person name="Dehal P."/>
            <person name="Delehaunty K."/>
            <person name="Dong S."/>
            <person name="Downton P."/>
            <person name="Dumas B."/>
            <person name="Fabro G."/>
            <person name="Fronick C."/>
            <person name="Fuerstenberg S.I."/>
            <person name="Fulton L."/>
            <person name="Gaulin E."/>
            <person name="Govers F."/>
            <person name="Hughes L."/>
            <person name="Humphray S."/>
            <person name="Jiang R.H."/>
            <person name="Judelson H."/>
            <person name="Kamoun S."/>
            <person name="Kyung K."/>
            <person name="Meijer H."/>
            <person name="Minx P."/>
            <person name="Morris P."/>
            <person name="Nelson J."/>
            <person name="Phuntumart V."/>
            <person name="Qutob D."/>
            <person name="Rehmany A."/>
            <person name="Rougon-Cardoso A."/>
            <person name="Ryden P."/>
            <person name="Torto-Alalibo T."/>
            <person name="Studholme D."/>
            <person name="Wang Y."/>
            <person name="Win J."/>
            <person name="Wood J."/>
            <person name="Clifton S.W."/>
            <person name="Rogers J."/>
            <person name="Van den Ackerveken G."/>
            <person name="Jones J.D."/>
            <person name="McDowell J.M."/>
            <person name="Beynon J."/>
            <person name="Tyler B.M."/>
        </authorList>
    </citation>
    <scope>NUCLEOTIDE SEQUENCE [LARGE SCALE GENOMIC DNA]</scope>
    <source>
        <strain evidence="2">Emoy2</strain>
    </source>
</reference>
<dbReference type="EnsemblProtists" id="HpaT800084">
    <property type="protein sequence ID" value="HpaP800084"/>
    <property type="gene ID" value="HpaG800084"/>
</dbReference>
<evidence type="ECO:0000313" key="2">
    <source>
        <dbReference type="Proteomes" id="UP000011713"/>
    </source>
</evidence>
<dbReference type="VEuPathDB" id="FungiDB:HpaG800084"/>
<dbReference type="eggNOG" id="ENOG502SI3N">
    <property type="taxonomic scope" value="Eukaryota"/>
</dbReference>
<dbReference type="InParanoid" id="M4B1D7"/>
<keyword evidence="2" id="KW-1185">Reference proteome</keyword>
<reference evidence="1" key="2">
    <citation type="submission" date="2015-06" db="UniProtKB">
        <authorList>
            <consortium name="EnsemblProtists"/>
        </authorList>
    </citation>
    <scope>IDENTIFICATION</scope>
    <source>
        <strain evidence="1">Emoy2</strain>
    </source>
</reference>
<name>M4B1D7_HYAAE</name>
<organism evidence="1 2">
    <name type="scientific">Hyaloperonospora arabidopsidis (strain Emoy2)</name>
    <name type="common">Downy mildew agent</name>
    <name type="synonym">Peronospora arabidopsidis</name>
    <dbReference type="NCBI Taxonomy" id="559515"/>
    <lineage>
        <taxon>Eukaryota</taxon>
        <taxon>Sar</taxon>
        <taxon>Stramenopiles</taxon>
        <taxon>Oomycota</taxon>
        <taxon>Peronosporomycetes</taxon>
        <taxon>Peronosporales</taxon>
        <taxon>Peronosporaceae</taxon>
        <taxon>Hyaloperonospora</taxon>
    </lineage>
</organism>
<proteinExistence type="predicted"/>
<dbReference type="EMBL" id="JH597776">
    <property type="status" value="NOT_ANNOTATED_CDS"/>
    <property type="molecule type" value="Genomic_DNA"/>
</dbReference>
<accession>M4B1D7</accession>